<name>W9AVD8_MYCCO</name>
<proteinExistence type="predicted"/>
<reference evidence="3" key="1">
    <citation type="submission" date="2014-03" db="EMBL/GenBank/DDBJ databases">
        <title>Draft Genome Sequence of Mycobacterium cosmeticum DSM 44829.</title>
        <authorList>
            <person name="Croce O."/>
            <person name="Robert C."/>
            <person name="Raoult D."/>
            <person name="Drancourt M."/>
        </authorList>
    </citation>
    <scope>NUCLEOTIDE SEQUENCE [LARGE SCALE GENOMIC DNA]</scope>
    <source>
        <strain evidence="3">DSM 44829</strain>
    </source>
</reference>
<feature type="signal peptide" evidence="2">
    <location>
        <begin position="1"/>
        <end position="18"/>
    </location>
</feature>
<evidence type="ECO:0000313" key="3">
    <source>
        <dbReference type="EMBL" id="CDO06877.1"/>
    </source>
</evidence>
<keyword evidence="4" id="KW-1185">Reference proteome</keyword>
<evidence type="ECO:0000256" key="1">
    <source>
        <dbReference type="SAM" id="MobiDB-lite"/>
    </source>
</evidence>
<dbReference type="EMBL" id="CCBB010000001">
    <property type="protein sequence ID" value="CDO06877.1"/>
    <property type="molecule type" value="Genomic_DNA"/>
</dbReference>
<dbReference type="AlphaFoldDB" id="W9AVD8"/>
<evidence type="ECO:0000313" key="4">
    <source>
        <dbReference type="Proteomes" id="UP000028870"/>
    </source>
</evidence>
<gene>
    <name evidence="3" type="ORF">BN977_01671</name>
</gene>
<comment type="caution">
    <text evidence="3">The sequence shown here is derived from an EMBL/GenBank/DDBJ whole genome shotgun (WGS) entry which is preliminary data.</text>
</comment>
<reference evidence="3" key="2">
    <citation type="submission" date="2014-03" db="EMBL/GenBank/DDBJ databases">
        <authorList>
            <person name="Urmite Genomes"/>
        </authorList>
    </citation>
    <scope>NUCLEOTIDE SEQUENCE</scope>
    <source>
        <strain evidence="3">DSM 44829</strain>
    </source>
</reference>
<dbReference type="eggNOG" id="ENOG5030MAK">
    <property type="taxonomic scope" value="Bacteria"/>
</dbReference>
<sequence length="91" mass="8489">MGAAAGALAIVAIGGLSAACGNSGKESPSTGTTTTTTTTTTTSAPASPSETVAPTEKSVNPTGGNLFTPSVLAPPAPTVPGGQHPGINGIS</sequence>
<organism evidence="3 4">
    <name type="scientific">Mycolicibacterium cosmeticum</name>
    <dbReference type="NCBI Taxonomy" id="258533"/>
    <lineage>
        <taxon>Bacteria</taxon>
        <taxon>Bacillati</taxon>
        <taxon>Actinomycetota</taxon>
        <taxon>Actinomycetes</taxon>
        <taxon>Mycobacteriales</taxon>
        <taxon>Mycobacteriaceae</taxon>
        <taxon>Mycolicibacterium</taxon>
    </lineage>
</organism>
<evidence type="ECO:0000256" key="2">
    <source>
        <dbReference type="SAM" id="SignalP"/>
    </source>
</evidence>
<feature type="region of interest" description="Disordered" evidence="1">
    <location>
        <begin position="19"/>
        <end position="91"/>
    </location>
</feature>
<keyword evidence="2" id="KW-0732">Signal</keyword>
<feature type="compositionally biased region" description="Polar residues" evidence="1">
    <location>
        <begin position="57"/>
        <end position="68"/>
    </location>
</feature>
<accession>W9AVD8</accession>
<feature type="chain" id="PRO_5039646707" evidence="2">
    <location>
        <begin position="19"/>
        <end position="91"/>
    </location>
</feature>
<dbReference type="Proteomes" id="UP000028870">
    <property type="component" value="Unassembled WGS sequence"/>
</dbReference>
<feature type="compositionally biased region" description="Low complexity" evidence="1">
    <location>
        <begin position="27"/>
        <end position="55"/>
    </location>
</feature>
<protein>
    <submittedName>
        <fullName evidence="3">Uncharacterized protein</fullName>
    </submittedName>
</protein>
<dbReference type="OrthoDB" id="4753784at2"/>